<evidence type="ECO:0000313" key="2">
    <source>
        <dbReference type="Proteomes" id="UP000775872"/>
    </source>
</evidence>
<dbReference type="Gene3D" id="3.80.10.10">
    <property type="entry name" value="Ribonuclease Inhibitor"/>
    <property type="match status" value="1"/>
</dbReference>
<protein>
    <recommendedName>
        <fullName evidence="3">F-box domain-containing protein</fullName>
    </recommendedName>
</protein>
<dbReference type="AlphaFoldDB" id="A0A9P0ENC2"/>
<dbReference type="Proteomes" id="UP000775872">
    <property type="component" value="Unassembled WGS sequence"/>
</dbReference>
<accession>A0A9P0ENC2</accession>
<reference evidence="2" key="1">
    <citation type="submission" date="2019-06" db="EMBL/GenBank/DDBJ databases">
        <authorList>
            <person name="Broberg M."/>
        </authorList>
    </citation>
    <scope>NUCLEOTIDE SEQUENCE [LARGE SCALE GENOMIC DNA]</scope>
</reference>
<evidence type="ECO:0000313" key="1">
    <source>
        <dbReference type="EMBL" id="CAH0057531.1"/>
    </source>
</evidence>
<organism evidence="1 2">
    <name type="scientific">Clonostachys solani</name>
    <dbReference type="NCBI Taxonomy" id="160281"/>
    <lineage>
        <taxon>Eukaryota</taxon>
        <taxon>Fungi</taxon>
        <taxon>Dikarya</taxon>
        <taxon>Ascomycota</taxon>
        <taxon>Pezizomycotina</taxon>
        <taxon>Sordariomycetes</taxon>
        <taxon>Hypocreomycetidae</taxon>
        <taxon>Hypocreales</taxon>
        <taxon>Bionectriaceae</taxon>
        <taxon>Clonostachys</taxon>
    </lineage>
</organism>
<reference evidence="1 2" key="2">
    <citation type="submission" date="2021-10" db="EMBL/GenBank/DDBJ databases">
        <authorList>
            <person name="Piombo E."/>
        </authorList>
    </citation>
    <scope>NUCLEOTIDE SEQUENCE [LARGE SCALE GENOMIC DNA]</scope>
</reference>
<comment type="caution">
    <text evidence="1">The sequence shown here is derived from an EMBL/GenBank/DDBJ whole genome shotgun (WGS) entry which is preliminary data.</text>
</comment>
<dbReference type="OrthoDB" id="5136516at2759"/>
<sequence length="554" mass="62731">MSLESLPPELQTKIYSFLVTSFGPSSIHALLKVSKQLYAVALPLSVQIFRNTAPLQVGNGLCSVTRNAQFLRYILVSRPELAKKVDTVILGGFADRNVEGNSHASSPEELEIYERFIIDSLGPTLGKVDAERRDRWIAHLKEGYSDAQISLILLACPNVKRLYFEDSQDPSNEEFFEKPPSFMFLLEMAQTLSVSGVSESRPPPLGNVEHVHVQSQYWNTCGWEQALRLLALPQLQIYESLNATYQGKLPEDSTVLAQLPKSSVRSVAFHQSHAPASEVKFVLDSCDNLTSFEYISAMWMPIDGSLSQGIMRAVLPHAETLTHLHLDFQEDCEREDWRENPHGLYLGYELAQMTALRYLSVGMQTLTGMFDPIAIKPQDMPLRIEGAPRIVECLPEKLHELRIRECGKTIVSQAAELLDTIEKGQRFQNLQCIMLAFKDENIAIEDIQQGFPELATESTRYSLAVSFQNRAMRWLDSGRGKTFEGIRAIPSLCSRIFADDLRRDWVDFRGLPTVHTKTYGKSDDTCFRTHRVNPILRMQRLLLKKPPHEFGLDD</sequence>
<dbReference type="InterPro" id="IPR032675">
    <property type="entry name" value="LRR_dom_sf"/>
</dbReference>
<proteinExistence type="predicted"/>
<keyword evidence="2" id="KW-1185">Reference proteome</keyword>
<evidence type="ECO:0008006" key="3">
    <source>
        <dbReference type="Google" id="ProtNLM"/>
    </source>
</evidence>
<dbReference type="EMBL" id="CABFOC020000074">
    <property type="protein sequence ID" value="CAH0057531.1"/>
    <property type="molecule type" value="Genomic_DNA"/>
</dbReference>
<gene>
    <name evidence="1" type="ORF">CSOL1703_00007313</name>
</gene>
<name>A0A9P0ENC2_9HYPO</name>